<keyword evidence="3" id="KW-1185">Reference proteome</keyword>
<dbReference type="EMBL" id="JACXVP010000003">
    <property type="protein sequence ID" value="KAG5618194.1"/>
    <property type="molecule type" value="Genomic_DNA"/>
</dbReference>
<name>A0A9J6A1M5_SOLCO</name>
<feature type="chain" id="PRO_5039948291" description="Secreted protein" evidence="1">
    <location>
        <begin position="20"/>
        <end position="68"/>
    </location>
</feature>
<protein>
    <recommendedName>
        <fullName evidence="4">Secreted protein</fullName>
    </recommendedName>
</protein>
<proteinExistence type="predicted"/>
<evidence type="ECO:0000256" key="1">
    <source>
        <dbReference type="SAM" id="SignalP"/>
    </source>
</evidence>
<dbReference type="Proteomes" id="UP000824120">
    <property type="component" value="Chromosome 3"/>
</dbReference>
<evidence type="ECO:0008006" key="4">
    <source>
        <dbReference type="Google" id="ProtNLM"/>
    </source>
</evidence>
<comment type="caution">
    <text evidence="2">The sequence shown here is derived from an EMBL/GenBank/DDBJ whole genome shotgun (WGS) entry which is preliminary data.</text>
</comment>
<evidence type="ECO:0000313" key="3">
    <source>
        <dbReference type="Proteomes" id="UP000824120"/>
    </source>
</evidence>
<gene>
    <name evidence="2" type="ORF">H5410_018018</name>
</gene>
<reference evidence="2 3" key="1">
    <citation type="submission" date="2020-09" db="EMBL/GenBank/DDBJ databases">
        <title>De no assembly of potato wild relative species, Solanum commersonii.</title>
        <authorList>
            <person name="Cho K."/>
        </authorList>
    </citation>
    <scope>NUCLEOTIDE SEQUENCE [LARGE SCALE GENOMIC DNA]</scope>
    <source>
        <strain evidence="2">LZ3.2</strain>
        <tissue evidence="2">Leaf</tissue>
    </source>
</reference>
<keyword evidence="1" id="KW-0732">Signal</keyword>
<evidence type="ECO:0000313" key="2">
    <source>
        <dbReference type="EMBL" id="KAG5618194.1"/>
    </source>
</evidence>
<accession>A0A9J6A1M5</accession>
<organism evidence="2 3">
    <name type="scientific">Solanum commersonii</name>
    <name type="common">Commerson's wild potato</name>
    <name type="synonym">Commerson's nightshade</name>
    <dbReference type="NCBI Taxonomy" id="4109"/>
    <lineage>
        <taxon>Eukaryota</taxon>
        <taxon>Viridiplantae</taxon>
        <taxon>Streptophyta</taxon>
        <taxon>Embryophyta</taxon>
        <taxon>Tracheophyta</taxon>
        <taxon>Spermatophyta</taxon>
        <taxon>Magnoliopsida</taxon>
        <taxon>eudicotyledons</taxon>
        <taxon>Gunneridae</taxon>
        <taxon>Pentapetalae</taxon>
        <taxon>asterids</taxon>
        <taxon>lamiids</taxon>
        <taxon>Solanales</taxon>
        <taxon>Solanaceae</taxon>
        <taxon>Solanoideae</taxon>
        <taxon>Solaneae</taxon>
        <taxon>Solanum</taxon>
    </lineage>
</organism>
<feature type="signal peptide" evidence="1">
    <location>
        <begin position="1"/>
        <end position="19"/>
    </location>
</feature>
<dbReference type="AlphaFoldDB" id="A0A9J6A1M5"/>
<sequence length="68" mass="7869">MYIIRVLFLCIILARRILGEKWLKFNHMLICVDLVICAYVYGSPGADPPYTSADTASSKKILYYNFYI</sequence>